<dbReference type="GO" id="GO:0009000">
    <property type="term" value="F:selenocysteine lyase activity"/>
    <property type="evidence" value="ECO:0007669"/>
    <property type="project" value="UniProtKB-EC"/>
</dbReference>
<protein>
    <submittedName>
        <fullName evidence="4">Cysteine desulfurase/selenocysteine lyase</fullName>
        <ecNumber evidence="4">2.8.1.7</ecNumber>
        <ecNumber evidence="4">4.4.1.16</ecNumber>
    </submittedName>
</protein>
<keyword evidence="4" id="KW-0808">Transferase</keyword>
<evidence type="ECO:0000313" key="4">
    <source>
        <dbReference type="EMBL" id="NYJ06411.1"/>
    </source>
</evidence>
<proteinExistence type="predicted"/>
<keyword evidence="2" id="KW-0663">Pyridoxal phosphate</keyword>
<accession>A0A853CGV9</accession>
<reference evidence="4 5" key="1">
    <citation type="submission" date="2020-07" db="EMBL/GenBank/DDBJ databases">
        <title>Sequencing the genomes of 1000 actinobacteria strains.</title>
        <authorList>
            <person name="Klenk H.-P."/>
        </authorList>
    </citation>
    <scope>NUCLEOTIDE SEQUENCE [LARGE SCALE GENOMIC DNA]</scope>
    <source>
        <strain evidence="4 5">DSM 104001</strain>
    </source>
</reference>
<dbReference type="EC" id="4.4.1.16" evidence="4"/>
<keyword evidence="4" id="KW-0456">Lyase</keyword>
<dbReference type="InterPro" id="IPR015422">
    <property type="entry name" value="PyrdxlP-dep_Trfase_small"/>
</dbReference>
<evidence type="ECO:0000313" key="5">
    <source>
        <dbReference type="Proteomes" id="UP000541969"/>
    </source>
</evidence>
<dbReference type="SUPFAM" id="SSF53383">
    <property type="entry name" value="PLP-dependent transferases"/>
    <property type="match status" value="1"/>
</dbReference>
<feature type="domain" description="Aminotransferase class V" evidence="3">
    <location>
        <begin position="37"/>
        <end position="318"/>
    </location>
</feature>
<comment type="caution">
    <text evidence="4">The sequence shown here is derived from an EMBL/GenBank/DDBJ whole genome shotgun (WGS) entry which is preliminary data.</text>
</comment>
<dbReference type="PANTHER" id="PTHR43586">
    <property type="entry name" value="CYSTEINE DESULFURASE"/>
    <property type="match status" value="1"/>
</dbReference>
<dbReference type="EC" id="2.8.1.7" evidence="4"/>
<comment type="cofactor">
    <cofactor evidence="1">
        <name>pyridoxal 5'-phosphate</name>
        <dbReference type="ChEBI" id="CHEBI:597326"/>
    </cofactor>
</comment>
<name>A0A853CGV9_9ACTN</name>
<dbReference type="Pfam" id="PF00266">
    <property type="entry name" value="Aminotran_5"/>
    <property type="match status" value="2"/>
</dbReference>
<organism evidence="4 5">
    <name type="scientific">Petropleomorpha daqingensis</name>
    <dbReference type="NCBI Taxonomy" id="2026353"/>
    <lineage>
        <taxon>Bacteria</taxon>
        <taxon>Bacillati</taxon>
        <taxon>Actinomycetota</taxon>
        <taxon>Actinomycetes</taxon>
        <taxon>Geodermatophilales</taxon>
        <taxon>Geodermatophilaceae</taxon>
        <taxon>Petropleomorpha</taxon>
    </lineage>
</organism>
<evidence type="ECO:0000259" key="3">
    <source>
        <dbReference type="Pfam" id="PF00266"/>
    </source>
</evidence>
<evidence type="ECO:0000256" key="1">
    <source>
        <dbReference type="ARBA" id="ARBA00001933"/>
    </source>
</evidence>
<feature type="domain" description="Aminotransferase class V" evidence="3">
    <location>
        <begin position="342"/>
        <end position="443"/>
    </location>
</feature>
<dbReference type="InterPro" id="IPR015421">
    <property type="entry name" value="PyrdxlP-dep_Trfase_major"/>
</dbReference>
<dbReference type="Gene3D" id="3.90.1150.10">
    <property type="entry name" value="Aspartate Aminotransferase, domain 1"/>
    <property type="match status" value="1"/>
</dbReference>
<evidence type="ECO:0000256" key="2">
    <source>
        <dbReference type="ARBA" id="ARBA00022898"/>
    </source>
</evidence>
<sequence>MWRRRPPRPAPVRDPVLDVERIRRHFDFPATGRVVTNNAASTQPPRELLELYGSLTPSYENVHRGQSTASQRTTQLFEESYDTIASWLNAPSRRSIACYRNTTEAINAVLYSLLTEFRDGDNVVTTLMEHNSDFVPWYALSREILPRFGRRVQCRVARFDHRTGALDLDHLASLVDERTKLVCVTGASNFLGTKPPLDVVRAIADGSGYLQPSGERRSLLLVDGAQLVPSSSVDVQALDVDYLAFSFHKVLAPFGVGVLYAKEHLLEQSLPFLYGGDMIAEGQVAPDLVQYNCLPWKYAAGTPNILGTIVSAQALRLVLDLVDGASHWFGTAGPLPRAVVESAMARIGQHTRAMTDRAHAGLQEIPGLTVYGPALGEPRSPLLAFTLAGMDPMAIAAGLNRLGIESRAGCHCATLAHRELGLTPPASCRLSFALYTSADDVDAALGALRRVAGARRPQPVGQR</sequence>
<dbReference type="PANTHER" id="PTHR43586:SF8">
    <property type="entry name" value="CYSTEINE DESULFURASE 1, CHLOROPLASTIC"/>
    <property type="match status" value="1"/>
</dbReference>
<dbReference type="GO" id="GO:0031071">
    <property type="term" value="F:cysteine desulfurase activity"/>
    <property type="evidence" value="ECO:0007669"/>
    <property type="project" value="UniProtKB-EC"/>
</dbReference>
<dbReference type="EMBL" id="JACBZT010000001">
    <property type="protein sequence ID" value="NYJ06411.1"/>
    <property type="molecule type" value="Genomic_DNA"/>
</dbReference>
<dbReference type="InterPro" id="IPR000192">
    <property type="entry name" value="Aminotrans_V_dom"/>
</dbReference>
<gene>
    <name evidence="4" type="ORF">GGQ55_002689</name>
</gene>
<dbReference type="InterPro" id="IPR015424">
    <property type="entry name" value="PyrdxlP-dep_Trfase"/>
</dbReference>
<keyword evidence="5" id="KW-1185">Reference proteome</keyword>
<dbReference type="RefSeq" id="WP_179717506.1">
    <property type="nucleotide sequence ID" value="NZ_JACBZT010000001.1"/>
</dbReference>
<dbReference type="Gene3D" id="3.40.640.10">
    <property type="entry name" value="Type I PLP-dependent aspartate aminotransferase-like (Major domain)"/>
    <property type="match status" value="1"/>
</dbReference>
<dbReference type="AlphaFoldDB" id="A0A853CGV9"/>
<dbReference type="Proteomes" id="UP000541969">
    <property type="component" value="Unassembled WGS sequence"/>
</dbReference>